<dbReference type="GO" id="GO:0016616">
    <property type="term" value="F:oxidoreductase activity, acting on the CH-OH group of donors, NAD or NADP as acceptor"/>
    <property type="evidence" value="ECO:0007669"/>
    <property type="project" value="UniProtKB-ARBA"/>
</dbReference>
<dbReference type="PRINTS" id="PR00081">
    <property type="entry name" value="GDHRDH"/>
</dbReference>
<accession>A0A0K8TT77</accession>
<dbReference type="InterPro" id="IPR036291">
    <property type="entry name" value="NAD(P)-bd_dom_sf"/>
</dbReference>
<dbReference type="EMBL" id="GDAI01000041">
    <property type="protein sequence ID" value="JAI17562.1"/>
    <property type="molecule type" value="mRNA"/>
</dbReference>
<evidence type="ECO:0000256" key="1">
    <source>
        <dbReference type="ARBA" id="ARBA00006484"/>
    </source>
</evidence>
<dbReference type="InterPro" id="IPR002347">
    <property type="entry name" value="SDR_fam"/>
</dbReference>
<dbReference type="PANTHER" id="PTHR43115:SF4">
    <property type="entry name" value="DEHYDROGENASE_REDUCTASE SDR FAMILY MEMBER 11"/>
    <property type="match status" value="1"/>
</dbReference>
<evidence type="ECO:0000256" key="3">
    <source>
        <dbReference type="RuleBase" id="RU000363"/>
    </source>
</evidence>
<organism evidence="4">
    <name type="scientific">Tabanus bromius</name>
    <name type="common">Band-eyed brown horse fly</name>
    <dbReference type="NCBI Taxonomy" id="304241"/>
    <lineage>
        <taxon>Eukaryota</taxon>
        <taxon>Metazoa</taxon>
        <taxon>Ecdysozoa</taxon>
        <taxon>Arthropoda</taxon>
        <taxon>Hexapoda</taxon>
        <taxon>Insecta</taxon>
        <taxon>Pterygota</taxon>
        <taxon>Neoptera</taxon>
        <taxon>Endopterygota</taxon>
        <taxon>Diptera</taxon>
        <taxon>Brachycera</taxon>
        <taxon>Tabanomorpha</taxon>
        <taxon>Tabanoidea</taxon>
        <taxon>Tabanidae</taxon>
        <taxon>Tabanus</taxon>
    </lineage>
</organism>
<evidence type="ECO:0000313" key="4">
    <source>
        <dbReference type="EMBL" id="JAI17562.1"/>
    </source>
</evidence>
<dbReference type="AlphaFoldDB" id="A0A0K8TT77"/>
<sequence>MDRWRNKVAVVTGASSGIGAAIAKDLIKAGLTVVGLARREGRVADLCKDLSADLRKKLIPIKCDVSVEKDVKSAFQVVDTKFNGVDILINNAGIVRQTELVAPDQTQPIRETLETNVMGVYYCTREAFNIMKRRNVDGHIVIINSVAGHTVPYVQGMPSFNMYPASKYAITAMTETYRREFNAHGTKIKITSISPGLVETEILGDEAKKKEVMGNVAILKPEDISGAVLYALSTPPHVQVHDLIIRPVGEIF</sequence>
<keyword evidence="2" id="KW-0560">Oxidoreductase</keyword>
<evidence type="ECO:0000256" key="2">
    <source>
        <dbReference type="ARBA" id="ARBA00023002"/>
    </source>
</evidence>
<dbReference type="FunFam" id="3.40.50.720:FF:000047">
    <property type="entry name" value="NADP-dependent L-serine/L-allo-threonine dehydrogenase"/>
    <property type="match status" value="1"/>
</dbReference>
<dbReference type="Gene3D" id="3.40.50.720">
    <property type="entry name" value="NAD(P)-binding Rossmann-like Domain"/>
    <property type="match status" value="1"/>
</dbReference>
<dbReference type="PANTHER" id="PTHR43115">
    <property type="entry name" value="DEHYDROGENASE/REDUCTASE SDR FAMILY MEMBER 11"/>
    <property type="match status" value="1"/>
</dbReference>
<proteinExistence type="evidence at transcript level"/>
<dbReference type="SUPFAM" id="SSF51735">
    <property type="entry name" value="NAD(P)-binding Rossmann-fold domains"/>
    <property type="match status" value="1"/>
</dbReference>
<reference evidence="4" key="1">
    <citation type="journal article" date="2015" name="Insect Biochem. Mol. Biol.">
        <title>An insight into the sialome of the horse fly, Tabanus bromius.</title>
        <authorList>
            <person name="Ribeiro J.M."/>
            <person name="Kazimirova M."/>
            <person name="Takac P."/>
            <person name="Andersen J.F."/>
            <person name="Francischetti I.M."/>
        </authorList>
    </citation>
    <scope>NUCLEOTIDE SEQUENCE</scope>
</reference>
<name>A0A0K8TT77_TABBR</name>
<dbReference type="PRINTS" id="PR00080">
    <property type="entry name" value="SDRFAMILY"/>
</dbReference>
<comment type="similarity">
    <text evidence="1 3">Belongs to the short-chain dehydrogenases/reductases (SDR) family.</text>
</comment>
<dbReference type="Pfam" id="PF00106">
    <property type="entry name" value="adh_short"/>
    <property type="match status" value="1"/>
</dbReference>
<protein>
    <submittedName>
        <fullName evidence="4">Putative dehydrogenase</fullName>
    </submittedName>
</protein>